<proteinExistence type="predicted"/>
<feature type="domain" description="vWA found in TerF C terminus" evidence="1">
    <location>
        <begin position="56"/>
        <end position="251"/>
    </location>
</feature>
<dbReference type="STRING" id="1834516.BL253_29420"/>
<organism evidence="2 3">
    <name type="scientific">Pseudofrankia asymbiotica</name>
    <dbReference type="NCBI Taxonomy" id="1834516"/>
    <lineage>
        <taxon>Bacteria</taxon>
        <taxon>Bacillati</taxon>
        <taxon>Actinomycetota</taxon>
        <taxon>Actinomycetes</taxon>
        <taxon>Frankiales</taxon>
        <taxon>Frankiaceae</taxon>
        <taxon>Pseudofrankia</taxon>
    </lineage>
</organism>
<name>A0A1V2I569_9ACTN</name>
<accession>A0A1V2I569</accession>
<dbReference type="Proteomes" id="UP000188929">
    <property type="component" value="Unassembled WGS sequence"/>
</dbReference>
<evidence type="ECO:0000313" key="2">
    <source>
        <dbReference type="EMBL" id="ONH24747.1"/>
    </source>
</evidence>
<protein>
    <recommendedName>
        <fullName evidence="1">vWA found in TerF C terminus domain-containing protein</fullName>
    </recommendedName>
</protein>
<dbReference type="EMBL" id="MOMC01000068">
    <property type="protein sequence ID" value="ONH24747.1"/>
    <property type="molecule type" value="Genomic_DNA"/>
</dbReference>
<evidence type="ECO:0000259" key="1">
    <source>
        <dbReference type="Pfam" id="PF10138"/>
    </source>
</evidence>
<dbReference type="SUPFAM" id="SSF53300">
    <property type="entry name" value="vWA-like"/>
    <property type="match status" value="1"/>
</dbReference>
<sequence length="257" mass="27230">MAFGMKSGPAHTARLIYGAGAAVDVSSLRSAGHGMLASRADVAGESLARRGLTGIRARCVLMLDHSGSMGHYYRSGAVQELVERALGFALQLDADGKIPVIPWDSRLRDGAVVGVANYRGVVGSGGRRGLWQPRDMQGTALDLALARIRSQASVSDLPLFAMVVTDGEPDSQSKAASACAETARYPVFLKFLALGRVRFLDQLERGQPGRLVPNVRVTTFPTLAMSDAQFAEAMADGWETWVAAATTAGILRADAAR</sequence>
<evidence type="ECO:0000313" key="3">
    <source>
        <dbReference type="Proteomes" id="UP000188929"/>
    </source>
</evidence>
<dbReference type="AlphaFoldDB" id="A0A1V2I569"/>
<dbReference type="InterPro" id="IPR019303">
    <property type="entry name" value="vWA_TerF_C"/>
</dbReference>
<keyword evidence="3" id="KW-1185">Reference proteome</keyword>
<reference evidence="3" key="1">
    <citation type="submission" date="2016-10" db="EMBL/GenBank/DDBJ databases">
        <title>Frankia sp. NRRL B-16386 Genome sequencing.</title>
        <authorList>
            <person name="Ghodhbane-Gtari F."/>
            <person name="Swanson E."/>
            <person name="Gueddou A."/>
            <person name="Hezbri K."/>
            <person name="Ktari K."/>
            <person name="Nouioui I."/>
            <person name="Morris K."/>
            <person name="Simpson S."/>
            <person name="Abebe-Akele F."/>
            <person name="Thomas K."/>
            <person name="Gtari M."/>
            <person name="Tisa L.S."/>
        </authorList>
    </citation>
    <scope>NUCLEOTIDE SEQUENCE [LARGE SCALE GENOMIC DNA]</scope>
    <source>
        <strain evidence="3">NRRL B-16386</strain>
    </source>
</reference>
<gene>
    <name evidence="2" type="ORF">BL253_29420</name>
</gene>
<comment type="caution">
    <text evidence="2">The sequence shown here is derived from an EMBL/GenBank/DDBJ whole genome shotgun (WGS) entry which is preliminary data.</text>
</comment>
<dbReference type="InterPro" id="IPR036465">
    <property type="entry name" value="vWFA_dom_sf"/>
</dbReference>
<dbReference type="Pfam" id="PF10138">
    <property type="entry name" value="vWA-TerF-like"/>
    <property type="match status" value="1"/>
</dbReference>